<dbReference type="CDD" id="cd02440">
    <property type="entry name" value="AdoMet_MTases"/>
    <property type="match status" value="1"/>
</dbReference>
<dbReference type="PANTHER" id="PTHR45180">
    <property type="entry name" value="OS01G0307686 PROTEIN"/>
    <property type="match status" value="1"/>
</dbReference>
<name>A0AAQ3Q248_9LILI</name>
<dbReference type="Proteomes" id="UP001327560">
    <property type="component" value="Chromosome 1"/>
</dbReference>
<feature type="domain" description="Methyltransferase type 11" evidence="1">
    <location>
        <begin position="39"/>
        <end position="134"/>
    </location>
</feature>
<dbReference type="EMBL" id="CP136890">
    <property type="protein sequence ID" value="WOK93656.1"/>
    <property type="molecule type" value="Genomic_DNA"/>
</dbReference>
<reference evidence="2 4" key="1">
    <citation type="submission" date="2023-10" db="EMBL/GenBank/DDBJ databases">
        <title>Chromosome-scale genome assembly provides insights into flower coloration mechanisms of Canna indica.</title>
        <authorList>
            <person name="Li C."/>
        </authorList>
    </citation>
    <scope>NUCLEOTIDE SEQUENCE [LARGE SCALE GENOMIC DNA]</scope>
    <source>
        <tissue evidence="2">Flower</tissue>
    </source>
</reference>
<sequence length="261" mass="29564">MADLFHKQAKNYAEARPSYPDELFCFIASKTPGHELAWDVGTGSGQAAVFLANIYKRVVATDTSKEQLSYATKRPNIDYRHTPSTLSLDDLHHHVAAPSTVNLVTVAQALHWFDLAAFYDKVNSVLTKPDGVFAAWCYTLPRVDPEVDSVLDRLYGELGPFWSPERHMVEDEYRSLWFPFDPVEGESHTGPFQFVTKLPMDLEAYQTYIRSWSAYQTAKEKGVELLTDGIVGELEKLWGGDAKLVKVVRFPIFLKIGRMKN</sequence>
<dbReference type="InterPro" id="IPR013216">
    <property type="entry name" value="Methyltransf_11"/>
</dbReference>
<dbReference type="Gene3D" id="3.40.50.150">
    <property type="entry name" value="Vaccinia Virus protein VP39"/>
    <property type="match status" value="1"/>
</dbReference>
<evidence type="ECO:0000259" key="1">
    <source>
        <dbReference type="Pfam" id="PF08241"/>
    </source>
</evidence>
<dbReference type="SUPFAM" id="SSF53335">
    <property type="entry name" value="S-adenosyl-L-methionine-dependent methyltransferases"/>
    <property type="match status" value="1"/>
</dbReference>
<evidence type="ECO:0000313" key="3">
    <source>
        <dbReference type="EMBL" id="WOK93656.1"/>
    </source>
</evidence>
<dbReference type="GO" id="GO:0008757">
    <property type="term" value="F:S-adenosylmethionine-dependent methyltransferase activity"/>
    <property type="evidence" value="ECO:0007669"/>
    <property type="project" value="InterPro"/>
</dbReference>
<dbReference type="PANTHER" id="PTHR45180:SF1">
    <property type="entry name" value="OS01G0307686 PROTEIN"/>
    <property type="match status" value="1"/>
</dbReference>
<evidence type="ECO:0000313" key="2">
    <source>
        <dbReference type="EMBL" id="WOK93655.1"/>
    </source>
</evidence>
<accession>A0AAQ3Q248</accession>
<proteinExistence type="predicted"/>
<gene>
    <name evidence="2" type="ORF">Cni_G02355</name>
    <name evidence="3" type="ORF">Cni_G02356</name>
</gene>
<dbReference type="GO" id="GO:0032259">
    <property type="term" value="P:methylation"/>
    <property type="evidence" value="ECO:0007669"/>
    <property type="project" value="UniProtKB-KW"/>
</dbReference>
<dbReference type="EMBL" id="CP136890">
    <property type="protein sequence ID" value="WOK93655.1"/>
    <property type="molecule type" value="Genomic_DNA"/>
</dbReference>
<keyword evidence="2" id="KW-0808">Transferase</keyword>
<organism evidence="2 4">
    <name type="scientific">Canna indica</name>
    <name type="common">Indian-shot</name>
    <dbReference type="NCBI Taxonomy" id="4628"/>
    <lineage>
        <taxon>Eukaryota</taxon>
        <taxon>Viridiplantae</taxon>
        <taxon>Streptophyta</taxon>
        <taxon>Embryophyta</taxon>
        <taxon>Tracheophyta</taxon>
        <taxon>Spermatophyta</taxon>
        <taxon>Magnoliopsida</taxon>
        <taxon>Liliopsida</taxon>
        <taxon>Zingiberales</taxon>
        <taxon>Cannaceae</taxon>
        <taxon>Canna</taxon>
    </lineage>
</organism>
<keyword evidence="4" id="KW-1185">Reference proteome</keyword>
<dbReference type="InterPro" id="IPR029063">
    <property type="entry name" value="SAM-dependent_MTases_sf"/>
</dbReference>
<keyword evidence="2" id="KW-0489">Methyltransferase</keyword>
<evidence type="ECO:0000313" key="4">
    <source>
        <dbReference type="Proteomes" id="UP001327560"/>
    </source>
</evidence>
<dbReference type="Pfam" id="PF08241">
    <property type="entry name" value="Methyltransf_11"/>
    <property type="match status" value="1"/>
</dbReference>
<dbReference type="AlphaFoldDB" id="A0AAQ3Q248"/>
<protein>
    <submittedName>
        <fullName evidence="2">Methyltransferase isoform X1</fullName>
    </submittedName>
</protein>